<dbReference type="OMA" id="YPMHQSV"/>
<reference evidence="9" key="3">
    <citation type="submission" date="2015-06" db="UniProtKB">
        <authorList>
            <consortium name="EnsemblMetazoa"/>
        </authorList>
    </citation>
    <scope>IDENTIFICATION</scope>
</reference>
<keyword evidence="6" id="KW-0472">Membrane</keyword>
<dbReference type="PANTHER" id="PTHR12447">
    <property type="entry name" value="ANKYRIN REPEAT DOMAIN-CONTAINING PROTEIN 13"/>
    <property type="match status" value="1"/>
</dbReference>
<accession>T1EEM1</accession>
<evidence type="ECO:0000259" key="7">
    <source>
        <dbReference type="Pfam" id="PF11904"/>
    </source>
</evidence>
<keyword evidence="5" id="KW-0040">ANK repeat</keyword>
<evidence type="ECO:0000256" key="1">
    <source>
        <dbReference type="ARBA" id="ARBA00004240"/>
    </source>
</evidence>
<dbReference type="InterPro" id="IPR021832">
    <property type="entry name" value="ANKRD13"/>
</dbReference>
<dbReference type="KEGG" id="hro:HELRODRAFT_108743"/>
<proteinExistence type="predicted"/>
<keyword evidence="3" id="KW-0677">Repeat</keyword>
<dbReference type="HOGENOM" id="CLU_026137_1_0_1"/>
<comment type="subcellular location">
    <subcellularLocation>
        <location evidence="2">Endomembrane system</location>
    </subcellularLocation>
    <subcellularLocation>
        <location evidence="1">Endoplasmic reticulum</location>
    </subcellularLocation>
</comment>
<dbReference type="InParanoid" id="T1EEM1"/>
<dbReference type="EnsemblMetazoa" id="HelroT108743">
    <property type="protein sequence ID" value="HelroP108743"/>
    <property type="gene ID" value="HelroG108743"/>
</dbReference>
<dbReference type="OrthoDB" id="1585644at2759"/>
<dbReference type="FunCoup" id="T1EEM1">
    <property type="interactions" value="1353"/>
</dbReference>
<dbReference type="InterPro" id="IPR036770">
    <property type="entry name" value="Ankyrin_rpt-contain_sf"/>
</dbReference>
<keyword evidence="4" id="KW-0256">Endoplasmic reticulum</keyword>
<dbReference type="SUPFAM" id="SSF48403">
    <property type="entry name" value="Ankyrin repeat"/>
    <property type="match status" value="1"/>
</dbReference>
<feature type="domain" description="Ankyrin repeat" evidence="7">
    <location>
        <begin position="107"/>
        <end position="381"/>
    </location>
</feature>
<dbReference type="AlphaFoldDB" id="T1EEM1"/>
<dbReference type="eggNOG" id="KOG0522">
    <property type="taxonomic scope" value="Eukaryota"/>
</dbReference>
<name>T1EEM1_HELRO</name>
<dbReference type="Gene3D" id="1.25.40.20">
    <property type="entry name" value="Ankyrin repeat-containing domain"/>
    <property type="match status" value="1"/>
</dbReference>
<dbReference type="EMBL" id="KB097753">
    <property type="protein sequence ID" value="ESN90686.1"/>
    <property type="molecule type" value="Genomic_DNA"/>
</dbReference>
<dbReference type="GeneID" id="20195023"/>
<dbReference type="RefSeq" id="XP_009031573.1">
    <property type="nucleotide sequence ID" value="XM_009033325.1"/>
</dbReference>
<dbReference type="Pfam" id="PF11904">
    <property type="entry name" value="ANKRD13_C"/>
    <property type="match status" value="1"/>
</dbReference>
<protein>
    <recommendedName>
        <fullName evidence="7">Ankyrin repeat domain-containing protein</fullName>
    </recommendedName>
</protein>
<dbReference type="Proteomes" id="UP000015101">
    <property type="component" value="Unassembled WGS sequence"/>
</dbReference>
<dbReference type="STRING" id="6412.T1EEM1"/>
<organism evidence="9 10">
    <name type="scientific">Helobdella robusta</name>
    <name type="common">Californian leech</name>
    <dbReference type="NCBI Taxonomy" id="6412"/>
    <lineage>
        <taxon>Eukaryota</taxon>
        <taxon>Metazoa</taxon>
        <taxon>Spiralia</taxon>
        <taxon>Lophotrochozoa</taxon>
        <taxon>Annelida</taxon>
        <taxon>Clitellata</taxon>
        <taxon>Hirudinea</taxon>
        <taxon>Rhynchobdellida</taxon>
        <taxon>Glossiphoniidae</taxon>
        <taxon>Helobdella</taxon>
    </lineage>
</organism>
<dbReference type="EMBL" id="AMQM01002353">
    <property type="status" value="NOT_ANNOTATED_CDS"/>
    <property type="molecule type" value="Genomic_DNA"/>
</dbReference>
<evidence type="ECO:0000313" key="8">
    <source>
        <dbReference type="EMBL" id="ESN90686.1"/>
    </source>
</evidence>
<dbReference type="GO" id="GO:0005102">
    <property type="term" value="F:signaling receptor binding"/>
    <property type="evidence" value="ECO:0000318"/>
    <property type="project" value="GO_Central"/>
</dbReference>
<gene>
    <name evidence="9" type="primary">20195023</name>
    <name evidence="8" type="ORF">HELRODRAFT_108743</name>
</gene>
<dbReference type="CTD" id="20195023"/>
<evidence type="ECO:0000256" key="4">
    <source>
        <dbReference type="ARBA" id="ARBA00022824"/>
    </source>
</evidence>
<keyword evidence="10" id="KW-1185">Reference proteome</keyword>
<dbReference type="PANTHER" id="PTHR12447:SF25">
    <property type="entry name" value="ANKYRIN REPEAT DOMAIN-CONTAINING PROTEIN 13C"/>
    <property type="match status" value="1"/>
</dbReference>
<sequence length="397" mass="45781">MLGRTECARSLIFSEANVRLKNKLGWTPLAEAISYGNRYIVKLLVFRMQRTHNEEREKRIPVLSSKFMAVRDFQLTLKWDFHSWVPFLSRYLPSDVCKVYKKGNKIRLDSTLLDFRESMWQKGDVSFIFNATKNQPLLMLDNVQQVVHAVKTQYNASRSSSSSFVNDAGYDVNSDLHGQDYDTAYLMAHSIISASLDSNNVIFTRTKSGYFSSADKKETVGKFQADSYTVNNLILHQKKRKEHLPVEKREDGRSFIKKFGNVQDLCFDDPPPPPANKMTWFEYINAPVGQYNLGRPMMLKESSKAYKAYVSMSQDFPLSLNVVMDLLELMAPMKHFSKLRNFLNTRLPPGFPVKIEIPILPTITATAMFTDFEWNDNLADELFVLPKHYRTAFINNL</sequence>
<dbReference type="GO" id="GO:0005737">
    <property type="term" value="C:cytoplasm"/>
    <property type="evidence" value="ECO:0000318"/>
    <property type="project" value="GO_Central"/>
</dbReference>
<dbReference type="GO" id="GO:0005783">
    <property type="term" value="C:endoplasmic reticulum"/>
    <property type="evidence" value="ECO:0007669"/>
    <property type="project" value="UniProtKB-SubCell"/>
</dbReference>
<evidence type="ECO:0000256" key="5">
    <source>
        <dbReference type="ARBA" id="ARBA00023043"/>
    </source>
</evidence>
<evidence type="ECO:0000256" key="6">
    <source>
        <dbReference type="ARBA" id="ARBA00023136"/>
    </source>
</evidence>
<dbReference type="InterPro" id="IPR055285">
    <property type="entry name" value="ANKRD13_C"/>
</dbReference>
<evidence type="ECO:0000256" key="2">
    <source>
        <dbReference type="ARBA" id="ARBA00004308"/>
    </source>
</evidence>
<reference evidence="8 10" key="2">
    <citation type="journal article" date="2013" name="Nature">
        <title>Insights into bilaterian evolution from three spiralian genomes.</title>
        <authorList>
            <person name="Simakov O."/>
            <person name="Marletaz F."/>
            <person name="Cho S.J."/>
            <person name="Edsinger-Gonzales E."/>
            <person name="Havlak P."/>
            <person name="Hellsten U."/>
            <person name="Kuo D.H."/>
            <person name="Larsson T."/>
            <person name="Lv J."/>
            <person name="Arendt D."/>
            <person name="Savage R."/>
            <person name="Osoegawa K."/>
            <person name="de Jong P."/>
            <person name="Grimwood J."/>
            <person name="Chapman J.A."/>
            <person name="Shapiro H."/>
            <person name="Aerts A."/>
            <person name="Otillar R.P."/>
            <person name="Terry A.Y."/>
            <person name="Boore J.L."/>
            <person name="Grigoriev I.V."/>
            <person name="Lindberg D.R."/>
            <person name="Seaver E.C."/>
            <person name="Weisblat D.A."/>
            <person name="Putnam N.H."/>
            <person name="Rokhsar D.S."/>
        </authorList>
    </citation>
    <scope>NUCLEOTIDE SEQUENCE</scope>
</reference>
<evidence type="ECO:0000313" key="10">
    <source>
        <dbReference type="Proteomes" id="UP000015101"/>
    </source>
</evidence>
<evidence type="ECO:0000256" key="3">
    <source>
        <dbReference type="ARBA" id="ARBA00022737"/>
    </source>
</evidence>
<evidence type="ECO:0000313" key="9">
    <source>
        <dbReference type="EnsemblMetazoa" id="HelroP108743"/>
    </source>
</evidence>
<reference evidence="10" key="1">
    <citation type="submission" date="2012-12" db="EMBL/GenBank/DDBJ databases">
        <authorList>
            <person name="Hellsten U."/>
            <person name="Grimwood J."/>
            <person name="Chapman J.A."/>
            <person name="Shapiro H."/>
            <person name="Aerts A."/>
            <person name="Otillar R.P."/>
            <person name="Terry A.Y."/>
            <person name="Boore J.L."/>
            <person name="Simakov O."/>
            <person name="Marletaz F."/>
            <person name="Cho S.-J."/>
            <person name="Edsinger-Gonzales E."/>
            <person name="Havlak P."/>
            <person name="Kuo D.-H."/>
            <person name="Larsson T."/>
            <person name="Lv J."/>
            <person name="Arendt D."/>
            <person name="Savage R."/>
            <person name="Osoegawa K."/>
            <person name="de Jong P."/>
            <person name="Lindberg D.R."/>
            <person name="Seaver E.C."/>
            <person name="Weisblat D.A."/>
            <person name="Putnam N.H."/>
            <person name="Grigoriev I.V."/>
            <person name="Rokhsar D.S."/>
        </authorList>
    </citation>
    <scope>NUCLEOTIDE SEQUENCE</scope>
</reference>